<dbReference type="EMBL" id="JYIW01000026">
    <property type="protein sequence ID" value="KJL28288.1"/>
    <property type="molecule type" value="Genomic_DNA"/>
</dbReference>
<gene>
    <name evidence="2" type="ORF">RS83_03359</name>
</gene>
<comment type="caution">
    <text evidence="2">The sequence shown here is derived from an EMBL/GenBank/DDBJ whole genome shotgun (WGS) entry which is preliminary data.</text>
</comment>
<dbReference type="Gene3D" id="6.10.140.530">
    <property type="match status" value="1"/>
</dbReference>
<dbReference type="Proteomes" id="UP000033640">
    <property type="component" value="Unassembled WGS sequence"/>
</dbReference>
<evidence type="ECO:0000259" key="1">
    <source>
        <dbReference type="Pfam" id="PF03457"/>
    </source>
</evidence>
<dbReference type="OrthoDB" id="5107558at2"/>
<dbReference type="Pfam" id="PF03457">
    <property type="entry name" value="HA"/>
    <property type="match status" value="1"/>
</dbReference>
<sequence>MHTPRKTPGSGRDRDPWWANYEKVAAHAHALGHLPRLSDGVPADIVGWAAGQRRATTLTSDQKAALAALPGWSERPRADAWEERADELRRFIATEGRAPRIRGALPGESALAHWFSRQRVAEAAGRLTTERARLLAYATRTL</sequence>
<evidence type="ECO:0000313" key="2">
    <source>
        <dbReference type="EMBL" id="KJL28288.1"/>
    </source>
</evidence>
<dbReference type="InterPro" id="IPR005114">
    <property type="entry name" value="Helicase_assoc"/>
</dbReference>
<reference evidence="2 3" key="1">
    <citation type="submission" date="2015-02" db="EMBL/GenBank/DDBJ databases">
        <title>Draft genome sequences of ten Microbacterium spp. with emphasis on heavy metal contaminated environments.</title>
        <authorList>
            <person name="Corretto E."/>
        </authorList>
    </citation>
    <scope>NUCLEOTIDE SEQUENCE [LARGE SCALE GENOMIC DNA]</scope>
    <source>
        <strain evidence="2 3">BEL4b</strain>
    </source>
</reference>
<proteinExistence type="predicted"/>
<protein>
    <submittedName>
        <fullName evidence="2">Helicase associated domain protein</fullName>
    </submittedName>
</protein>
<dbReference type="RefSeq" id="WP_045280571.1">
    <property type="nucleotide sequence ID" value="NZ_JYIW01000026.1"/>
</dbReference>
<dbReference type="AlphaFoldDB" id="A0A0F0L570"/>
<organism evidence="2 3">
    <name type="scientific">Microbacterium oxydans</name>
    <dbReference type="NCBI Taxonomy" id="82380"/>
    <lineage>
        <taxon>Bacteria</taxon>
        <taxon>Bacillati</taxon>
        <taxon>Actinomycetota</taxon>
        <taxon>Actinomycetes</taxon>
        <taxon>Micrococcales</taxon>
        <taxon>Microbacteriaceae</taxon>
        <taxon>Microbacterium</taxon>
    </lineage>
</organism>
<accession>A0A0F0L570</accession>
<name>A0A0F0L570_9MICO</name>
<evidence type="ECO:0000313" key="3">
    <source>
        <dbReference type="Proteomes" id="UP000033640"/>
    </source>
</evidence>
<feature type="domain" description="Helicase-associated" evidence="1">
    <location>
        <begin position="78"/>
        <end position="135"/>
    </location>
</feature>
<dbReference type="PATRIC" id="fig|82380.11.peg.3389"/>